<dbReference type="OrthoDB" id="9810867at2"/>
<dbReference type="GO" id="GO:0042781">
    <property type="term" value="F:3'-tRNA processing endoribonuclease activity"/>
    <property type="evidence" value="ECO:0007669"/>
    <property type="project" value="TreeGrafter"/>
</dbReference>
<dbReference type="RefSeq" id="WP_091717489.1">
    <property type="nucleotide sequence ID" value="NZ_FNHS01000009.1"/>
</dbReference>
<dbReference type="InterPro" id="IPR020568">
    <property type="entry name" value="Ribosomal_Su5_D2-typ_SF"/>
</dbReference>
<dbReference type="PROSITE" id="PS00648">
    <property type="entry name" value="RIBONUCLEASE_P"/>
    <property type="match status" value="1"/>
</dbReference>
<dbReference type="Gene3D" id="3.30.230.10">
    <property type="match status" value="1"/>
</dbReference>
<name>A0A1H0CRR9_9HYPH</name>
<evidence type="ECO:0000256" key="2">
    <source>
        <dbReference type="ARBA" id="ARBA00022694"/>
    </source>
</evidence>
<sequence>MATIERLTKRPDFLAAAEGRRFHTERMSAQGRLRTSDGPPGLRLGFTITKRVGHATERNRIRRRLRAAVTLVAADLPGDLASLPADIVLIARRPALDAPFEALAEDLRRALPAVTRPAAPRPPGQGRGKRSGQSGARPSSTTPLPLDAGQSAPSGQADIGASYGRGRGPRITGARGSDGTGARPDVTPNACGGVPDGQ</sequence>
<dbReference type="GO" id="GO:0030677">
    <property type="term" value="C:ribonuclease P complex"/>
    <property type="evidence" value="ECO:0007669"/>
    <property type="project" value="TreeGrafter"/>
</dbReference>
<dbReference type="SUPFAM" id="SSF54211">
    <property type="entry name" value="Ribosomal protein S5 domain 2-like"/>
    <property type="match status" value="1"/>
</dbReference>
<organism evidence="10 11">
    <name type="scientific">Methylobacterium phyllostachyos</name>
    <dbReference type="NCBI Taxonomy" id="582672"/>
    <lineage>
        <taxon>Bacteria</taxon>
        <taxon>Pseudomonadati</taxon>
        <taxon>Pseudomonadota</taxon>
        <taxon>Alphaproteobacteria</taxon>
        <taxon>Hyphomicrobiales</taxon>
        <taxon>Methylobacteriaceae</taxon>
        <taxon>Methylobacterium</taxon>
    </lineage>
</organism>
<evidence type="ECO:0000256" key="3">
    <source>
        <dbReference type="ARBA" id="ARBA00022722"/>
    </source>
</evidence>
<dbReference type="STRING" id="582672.SAMN05216360_109266"/>
<dbReference type="EMBL" id="FNHS01000009">
    <property type="protein sequence ID" value="SDN60592.1"/>
    <property type="molecule type" value="Genomic_DNA"/>
</dbReference>
<keyword evidence="3 7" id="KW-0540">Nuclease</keyword>
<dbReference type="PANTHER" id="PTHR33992:SF1">
    <property type="entry name" value="RIBONUCLEASE P PROTEIN COMPONENT"/>
    <property type="match status" value="1"/>
</dbReference>
<comment type="subunit">
    <text evidence="7">Consists of a catalytic RNA component (M1 or rnpB) and a protein subunit.</text>
</comment>
<gene>
    <name evidence="7" type="primary">rnpA</name>
    <name evidence="10" type="ORF">SAMN05216360_109266</name>
</gene>
<dbReference type="InterPro" id="IPR014721">
    <property type="entry name" value="Ribsml_uS5_D2-typ_fold_subgr"/>
</dbReference>
<dbReference type="EC" id="3.1.26.5" evidence="7 8"/>
<evidence type="ECO:0000256" key="7">
    <source>
        <dbReference type="HAMAP-Rule" id="MF_00227"/>
    </source>
</evidence>
<evidence type="ECO:0000256" key="5">
    <source>
        <dbReference type="ARBA" id="ARBA00022801"/>
    </source>
</evidence>
<dbReference type="HAMAP" id="MF_00227">
    <property type="entry name" value="RNase_P"/>
    <property type="match status" value="1"/>
</dbReference>
<evidence type="ECO:0000256" key="6">
    <source>
        <dbReference type="ARBA" id="ARBA00022884"/>
    </source>
</evidence>
<keyword evidence="5 7" id="KW-0378">Hydrolase</keyword>
<comment type="similarity">
    <text evidence="7">Belongs to the RnpA family.</text>
</comment>
<evidence type="ECO:0000256" key="8">
    <source>
        <dbReference type="NCBIfam" id="TIGR00188"/>
    </source>
</evidence>
<dbReference type="AlphaFoldDB" id="A0A1H0CRR9"/>
<keyword evidence="11" id="KW-1185">Reference proteome</keyword>
<keyword evidence="4 7" id="KW-0255">Endonuclease</keyword>
<dbReference type="GO" id="GO:0000049">
    <property type="term" value="F:tRNA binding"/>
    <property type="evidence" value="ECO:0007669"/>
    <property type="project" value="UniProtKB-UniRule"/>
</dbReference>
<evidence type="ECO:0000256" key="1">
    <source>
        <dbReference type="ARBA" id="ARBA00002663"/>
    </source>
</evidence>
<feature type="region of interest" description="Disordered" evidence="9">
    <location>
        <begin position="113"/>
        <end position="198"/>
    </location>
</feature>
<evidence type="ECO:0000313" key="11">
    <source>
        <dbReference type="Proteomes" id="UP000198704"/>
    </source>
</evidence>
<keyword evidence="6 7" id="KW-0694">RNA-binding</keyword>
<proteinExistence type="inferred from homology"/>
<dbReference type="GO" id="GO:0001682">
    <property type="term" value="P:tRNA 5'-leader removal"/>
    <property type="evidence" value="ECO:0007669"/>
    <property type="project" value="UniProtKB-UniRule"/>
</dbReference>
<accession>A0A1H0CRR9</accession>
<dbReference type="PANTHER" id="PTHR33992">
    <property type="entry name" value="RIBONUCLEASE P PROTEIN COMPONENT"/>
    <property type="match status" value="1"/>
</dbReference>
<evidence type="ECO:0000313" key="10">
    <source>
        <dbReference type="EMBL" id="SDN60592.1"/>
    </source>
</evidence>
<evidence type="ECO:0000256" key="4">
    <source>
        <dbReference type="ARBA" id="ARBA00022759"/>
    </source>
</evidence>
<comment type="function">
    <text evidence="1 7">RNaseP catalyzes the removal of the 5'-leader sequence from pre-tRNA to produce the mature 5'-terminus. It can also cleave other RNA substrates such as 4.5S RNA. The protein component plays an auxiliary but essential role in vivo by binding to the 5'-leader sequence and broadening the substrate specificity of the ribozyme.</text>
</comment>
<dbReference type="InterPro" id="IPR000100">
    <property type="entry name" value="RNase_P"/>
</dbReference>
<evidence type="ECO:0000256" key="9">
    <source>
        <dbReference type="SAM" id="MobiDB-lite"/>
    </source>
</evidence>
<comment type="catalytic activity">
    <reaction evidence="7">
        <text>Endonucleolytic cleavage of RNA, removing 5'-extranucleotides from tRNA precursor.</text>
        <dbReference type="EC" id="3.1.26.5"/>
    </reaction>
</comment>
<dbReference type="InterPro" id="IPR020539">
    <property type="entry name" value="RNase_P_CS"/>
</dbReference>
<dbReference type="Proteomes" id="UP000198704">
    <property type="component" value="Unassembled WGS sequence"/>
</dbReference>
<dbReference type="Pfam" id="PF00825">
    <property type="entry name" value="Ribonuclease_P"/>
    <property type="match status" value="1"/>
</dbReference>
<protein>
    <recommendedName>
        <fullName evidence="7 8">Ribonuclease P protein component</fullName>
        <shortName evidence="7">RNase P protein</shortName>
        <shortName evidence="7">RNaseP protein</shortName>
        <ecNumber evidence="7 8">3.1.26.5</ecNumber>
    </recommendedName>
    <alternativeName>
        <fullName evidence="7">Protein C5</fullName>
    </alternativeName>
</protein>
<keyword evidence="2 7" id="KW-0819">tRNA processing</keyword>
<reference evidence="11" key="1">
    <citation type="submission" date="2016-10" db="EMBL/GenBank/DDBJ databases">
        <authorList>
            <person name="Varghese N."/>
            <person name="Submissions S."/>
        </authorList>
    </citation>
    <scope>NUCLEOTIDE SEQUENCE [LARGE SCALE GENOMIC DNA]</scope>
    <source>
        <strain evidence="11">BL47</strain>
    </source>
</reference>
<dbReference type="GO" id="GO:0004526">
    <property type="term" value="F:ribonuclease P activity"/>
    <property type="evidence" value="ECO:0007669"/>
    <property type="project" value="UniProtKB-UniRule"/>
</dbReference>
<dbReference type="NCBIfam" id="TIGR00188">
    <property type="entry name" value="rnpA"/>
    <property type="match status" value="1"/>
</dbReference>